<evidence type="ECO:0000256" key="1">
    <source>
        <dbReference type="SAM" id="MobiDB-lite"/>
    </source>
</evidence>
<name>A0A9K3NM75_HELAN</name>
<reference evidence="2" key="2">
    <citation type="submission" date="2020-06" db="EMBL/GenBank/DDBJ databases">
        <title>Helianthus annuus Genome sequencing and assembly Release 2.</title>
        <authorList>
            <person name="Gouzy J."/>
            <person name="Langlade N."/>
            <person name="Munos S."/>
        </authorList>
    </citation>
    <scope>NUCLEOTIDE SEQUENCE</scope>
    <source>
        <tissue evidence="2">Leaves</tissue>
    </source>
</reference>
<dbReference type="Proteomes" id="UP000215914">
    <property type="component" value="Unassembled WGS sequence"/>
</dbReference>
<feature type="compositionally biased region" description="Basic and acidic residues" evidence="1">
    <location>
        <begin position="42"/>
        <end position="59"/>
    </location>
</feature>
<evidence type="ECO:0000313" key="2">
    <source>
        <dbReference type="EMBL" id="KAF5805459.1"/>
    </source>
</evidence>
<gene>
    <name evidence="2" type="ORF">HanXRQr2_Chr05g0209611</name>
</gene>
<protein>
    <submittedName>
        <fullName evidence="2">Uncharacterized protein</fullName>
    </submittedName>
</protein>
<keyword evidence="3" id="KW-1185">Reference proteome</keyword>
<dbReference type="Gramene" id="mRNA:HanXRQr2_Chr05g0209611">
    <property type="protein sequence ID" value="CDS:HanXRQr2_Chr05g0209611.1"/>
    <property type="gene ID" value="HanXRQr2_Chr05g0209611"/>
</dbReference>
<accession>A0A9K3NM75</accession>
<dbReference type="EMBL" id="MNCJ02000320">
    <property type="protein sequence ID" value="KAF5805459.1"/>
    <property type="molecule type" value="Genomic_DNA"/>
</dbReference>
<proteinExistence type="predicted"/>
<comment type="caution">
    <text evidence="2">The sequence shown here is derived from an EMBL/GenBank/DDBJ whole genome shotgun (WGS) entry which is preliminary data.</text>
</comment>
<organism evidence="2 3">
    <name type="scientific">Helianthus annuus</name>
    <name type="common">Common sunflower</name>
    <dbReference type="NCBI Taxonomy" id="4232"/>
    <lineage>
        <taxon>Eukaryota</taxon>
        <taxon>Viridiplantae</taxon>
        <taxon>Streptophyta</taxon>
        <taxon>Embryophyta</taxon>
        <taxon>Tracheophyta</taxon>
        <taxon>Spermatophyta</taxon>
        <taxon>Magnoliopsida</taxon>
        <taxon>eudicotyledons</taxon>
        <taxon>Gunneridae</taxon>
        <taxon>Pentapetalae</taxon>
        <taxon>asterids</taxon>
        <taxon>campanulids</taxon>
        <taxon>Asterales</taxon>
        <taxon>Asteraceae</taxon>
        <taxon>Asteroideae</taxon>
        <taxon>Heliantheae alliance</taxon>
        <taxon>Heliantheae</taxon>
        <taxon>Helianthus</taxon>
    </lineage>
</organism>
<dbReference type="AlphaFoldDB" id="A0A9K3NM75"/>
<sequence length="59" mass="7198">MRLHHSQPPPVAYAHPTNHREPTTTVWPTTTPRWRRRRVRPKRETESESRERDGWMANR</sequence>
<reference evidence="2" key="1">
    <citation type="journal article" date="2017" name="Nature">
        <title>The sunflower genome provides insights into oil metabolism, flowering and Asterid evolution.</title>
        <authorList>
            <person name="Badouin H."/>
            <person name="Gouzy J."/>
            <person name="Grassa C.J."/>
            <person name="Murat F."/>
            <person name="Staton S.E."/>
            <person name="Cottret L."/>
            <person name="Lelandais-Briere C."/>
            <person name="Owens G.L."/>
            <person name="Carrere S."/>
            <person name="Mayjonade B."/>
            <person name="Legrand L."/>
            <person name="Gill N."/>
            <person name="Kane N.C."/>
            <person name="Bowers J.E."/>
            <person name="Hubner S."/>
            <person name="Bellec A."/>
            <person name="Berard A."/>
            <person name="Berges H."/>
            <person name="Blanchet N."/>
            <person name="Boniface M.C."/>
            <person name="Brunel D."/>
            <person name="Catrice O."/>
            <person name="Chaidir N."/>
            <person name="Claudel C."/>
            <person name="Donnadieu C."/>
            <person name="Faraut T."/>
            <person name="Fievet G."/>
            <person name="Helmstetter N."/>
            <person name="King M."/>
            <person name="Knapp S.J."/>
            <person name="Lai Z."/>
            <person name="Le Paslier M.C."/>
            <person name="Lippi Y."/>
            <person name="Lorenzon L."/>
            <person name="Mandel J.R."/>
            <person name="Marage G."/>
            <person name="Marchand G."/>
            <person name="Marquand E."/>
            <person name="Bret-Mestries E."/>
            <person name="Morien E."/>
            <person name="Nambeesan S."/>
            <person name="Nguyen T."/>
            <person name="Pegot-Espagnet P."/>
            <person name="Pouilly N."/>
            <person name="Raftis F."/>
            <person name="Sallet E."/>
            <person name="Schiex T."/>
            <person name="Thomas J."/>
            <person name="Vandecasteele C."/>
            <person name="Vares D."/>
            <person name="Vear F."/>
            <person name="Vautrin S."/>
            <person name="Crespi M."/>
            <person name="Mangin B."/>
            <person name="Burke J.M."/>
            <person name="Salse J."/>
            <person name="Munos S."/>
            <person name="Vincourt P."/>
            <person name="Rieseberg L.H."/>
            <person name="Langlade N.B."/>
        </authorList>
    </citation>
    <scope>NUCLEOTIDE SEQUENCE</scope>
    <source>
        <tissue evidence="2">Leaves</tissue>
    </source>
</reference>
<feature type="region of interest" description="Disordered" evidence="1">
    <location>
        <begin position="1"/>
        <end position="59"/>
    </location>
</feature>
<feature type="compositionally biased region" description="Low complexity" evidence="1">
    <location>
        <begin position="23"/>
        <end position="32"/>
    </location>
</feature>
<evidence type="ECO:0000313" key="3">
    <source>
        <dbReference type="Proteomes" id="UP000215914"/>
    </source>
</evidence>